<feature type="domain" description="Acyl-CoA oxidase/dehydrogenase middle" evidence="4">
    <location>
        <begin position="202"/>
        <end position="311"/>
    </location>
</feature>
<dbReference type="Proteomes" id="UP001497623">
    <property type="component" value="Unassembled WGS sequence"/>
</dbReference>
<evidence type="ECO:0000259" key="4">
    <source>
        <dbReference type="Pfam" id="PF02770"/>
    </source>
</evidence>
<feature type="non-terminal residue" evidence="6">
    <location>
        <position position="493"/>
    </location>
</feature>
<dbReference type="AlphaFoldDB" id="A0AAV2RK55"/>
<dbReference type="GO" id="GO:0055088">
    <property type="term" value="P:lipid homeostasis"/>
    <property type="evidence" value="ECO:0007669"/>
    <property type="project" value="TreeGrafter"/>
</dbReference>
<dbReference type="Pfam" id="PF22924">
    <property type="entry name" value="ACOX_C_alpha1"/>
    <property type="match status" value="1"/>
</dbReference>
<dbReference type="GO" id="GO:0071949">
    <property type="term" value="F:FAD binding"/>
    <property type="evidence" value="ECO:0007669"/>
    <property type="project" value="InterPro"/>
</dbReference>
<dbReference type="SUPFAM" id="SSF47203">
    <property type="entry name" value="Acyl-CoA dehydrogenase C-terminal domain-like"/>
    <property type="match status" value="1"/>
</dbReference>
<name>A0AAV2RK55_MEGNR</name>
<dbReference type="InterPro" id="IPR006091">
    <property type="entry name" value="Acyl-CoA_Oxase/DH_mid-dom"/>
</dbReference>
<dbReference type="GO" id="GO:0005777">
    <property type="term" value="C:peroxisome"/>
    <property type="evidence" value="ECO:0007669"/>
    <property type="project" value="InterPro"/>
</dbReference>
<evidence type="ECO:0000256" key="3">
    <source>
        <dbReference type="ARBA" id="ARBA00022827"/>
    </source>
</evidence>
<dbReference type="InterPro" id="IPR046373">
    <property type="entry name" value="Acyl-CoA_Oxase/DH_mid-dom_sf"/>
</dbReference>
<comment type="cofactor">
    <cofactor evidence="1">
        <name>FAD</name>
        <dbReference type="ChEBI" id="CHEBI:57692"/>
    </cofactor>
</comment>
<dbReference type="InterPro" id="IPR009100">
    <property type="entry name" value="AcylCoA_DH/oxidase_NM_dom_sf"/>
</dbReference>
<dbReference type="FunFam" id="2.40.110.10:FF:000005">
    <property type="entry name" value="Acyl-coenzyme A oxidase"/>
    <property type="match status" value="1"/>
</dbReference>
<protein>
    <recommendedName>
        <fullName evidence="8">Acyl-CoA oxidase</fullName>
    </recommendedName>
</protein>
<dbReference type="Pfam" id="PF02770">
    <property type="entry name" value="Acyl-CoA_dh_M"/>
    <property type="match status" value="1"/>
</dbReference>
<evidence type="ECO:0000313" key="7">
    <source>
        <dbReference type="Proteomes" id="UP001497623"/>
    </source>
</evidence>
<proteinExistence type="predicted"/>
<dbReference type="GO" id="GO:0005504">
    <property type="term" value="F:fatty acid binding"/>
    <property type="evidence" value="ECO:0007669"/>
    <property type="project" value="TreeGrafter"/>
</dbReference>
<dbReference type="EMBL" id="CAXKWB010025971">
    <property type="protein sequence ID" value="CAL4129165.1"/>
    <property type="molecule type" value="Genomic_DNA"/>
</dbReference>
<keyword evidence="3" id="KW-0274">FAD</keyword>
<gene>
    <name evidence="6" type="ORF">MNOR_LOCUS26256</name>
</gene>
<evidence type="ECO:0000256" key="1">
    <source>
        <dbReference type="ARBA" id="ARBA00001974"/>
    </source>
</evidence>
<dbReference type="PANTHER" id="PTHR10909">
    <property type="entry name" value="ELECTRON TRANSPORT OXIDOREDUCTASE"/>
    <property type="match status" value="1"/>
</dbReference>
<dbReference type="Gene3D" id="1.20.140.10">
    <property type="entry name" value="Butyryl-CoA Dehydrogenase, subunit A, domain 3"/>
    <property type="match status" value="1"/>
</dbReference>
<keyword evidence="2" id="KW-0285">Flavoprotein</keyword>
<evidence type="ECO:0008006" key="8">
    <source>
        <dbReference type="Google" id="ProtNLM"/>
    </source>
</evidence>
<organism evidence="6 7">
    <name type="scientific">Meganyctiphanes norvegica</name>
    <name type="common">Northern krill</name>
    <name type="synonym">Thysanopoda norvegica</name>
    <dbReference type="NCBI Taxonomy" id="48144"/>
    <lineage>
        <taxon>Eukaryota</taxon>
        <taxon>Metazoa</taxon>
        <taxon>Ecdysozoa</taxon>
        <taxon>Arthropoda</taxon>
        <taxon>Crustacea</taxon>
        <taxon>Multicrustacea</taxon>
        <taxon>Malacostraca</taxon>
        <taxon>Eumalacostraca</taxon>
        <taxon>Eucarida</taxon>
        <taxon>Euphausiacea</taxon>
        <taxon>Euphausiidae</taxon>
        <taxon>Meganyctiphanes</taxon>
    </lineage>
</organism>
<comment type="caution">
    <text evidence="6">The sequence shown here is derived from an EMBL/GenBank/DDBJ whole genome shotgun (WGS) entry which is preliminary data.</text>
</comment>
<dbReference type="GO" id="GO:0003997">
    <property type="term" value="F:acyl-CoA oxidase activity"/>
    <property type="evidence" value="ECO:0007669"/>
    <property type="project" value="InterPro"/>
</dbReference>
<dbReference type="InterPro" id="IPR036250">
    <property type="entry name" value="AcylCo_DH-like_C"/>
</dbReference>
<dbReference type="SUPFAM" id="SSF56645">
    <property type="entry name" value="Acyl-CoA dehydrogenase NM domain-like"/>
    <property type="match status" value="1"/>
</dbReference>
<accession>A0AAV2RK55</accession>
<dbReference type="GO" id="GO:0033540">
    <property type="term" value="P:fatty acid beta-oxidation using acyl-CoA oxidase"/>
    <property type="evidence" value="ECO:0007669"/>
    <property type="project" value="TreeGrafter"/>
</dbReference>
<evidence type="ECO:0000256" key="2">
    <source>
        <dbReference type="ARBA" id="ARBA00022630"/>
    </source>
</evidence>
<evidence type="ECO:0000259" key="5">
    <source>
        <dbReference type="Pfam" id="PF22924"/>
    </source>
</evidence>
<dbReference type="PANTHER" id="PTHR10909:SF382">
    <property type="entry name" value="ACYL-COENZYME A OXIDASE"/>
    <property type="match status" value="1"/>
</dbReference>
<feature type="domain" description="Acyl-CoA oxidase C-alpha1" evidence="5">
    <location>
        <begin position="349"/>
        <end position="475"/>
    </location>
</feature>
<evidence type="ECO:0000313" key="6">
    <source>
        <dbReference type="EMBL" id="CAL4129165.1"/>
    </source>
</evidence>
<dbReference type="InterPro" id="IPR055060">
    <property type="entry name" value="ACOX_C_alpha1"/>
</dbReference>
<dbReference type="Gene3D" id="2.40.110.10">
    <property type="entry name" value="Butyryl-CoA Dehydrogenase, subunit A, domain 2"/>
    <property type="match status" value="1"/>
</dbReference>
<sequence>MLRAAIRASQGLAPVSALSRQQRVTALVRASVRCQSTASRKQSTAAAAAVASRENGQTMVTLSNQQPTEELRQSQTHASFNVEAMTHLLDHDNHDMRAKFREFMSESVMRPRYNISLSDEREVALQRLKRICDAGFISVLDFVHNPLRIFAAHEIAAIIDPAMTVKMTVQFNLFGGTVLKLGTERHHSKLLAGIDTLDDVGCFGLTELGYGNNAVEMETTAIYDKETDELIVNTPSTLAQKYWITNGATHAKHIVVFAHLHVDGANQGIHGVLVPIRDNNLQVLPDVRVQDMGYKMGLNGVDNAKLFFDNVRVPRENLLNKYSDITEGGEFVSGIKSSRARFLTVADQLLSGRICIASMSQGGSKACLSIGLRYSATRLTVGPKGKSDMSILQYQLQQRALLPLLARTYAINFGLDYVKRRWTFQAKDGSEHPEVVTMCCALKPLASWNLEEAVSVSRERCGGQGYLSANRLEAHLDVSLIEMHINITDSCFM</sequence>
<reference evidence="6 7" key="1">
    <citation type="submission" date="2024-05" db="EMBL/GenBank/DDBJ databases">
        <authorList>
            <person name="Wallberg A."/>
        </authorList>
    </citation>
    <scope>NUCLEOTIDE SEQUENCE [LARGE SCALE GENOMIC DNA]</scope>
</reference>
<dbReference type="InterPro" id="IPR012258">
    <property type="entry name" value="Acyl-CoA_oxidase"/>
</dbReference>
<keyword evidence="7" id="KW-1185">Reference proteome</keyword>